<keyword evidence="3" id="KW-0862">Zinc</keyword>
<evidence type="ECO:0000256" key="2">
    <source>
        <dbReference type="ARBA" id="ARBA00022771"/>
    </source>
</evidence>
<accession>A0A0L7QUK6</accession>
<dbReference type="AlphaFoldDB" id="A0A0L7QUK6"/>
<gene>
    <name evidence="5" type="ORF">WH47_04007</name>
</gene>
<organism evidence="5 6">
    <name type="scientific">Habropoda laboriosa</name>
    <dbReference type="NCBI Taxonomy" id="597456"/>
    <lineage>
        <taxon>Eukaryota</taxon>
        <taxon>Metazoa</taxon>
        <taxon>Ecdysozoa</taxon>
        <taxon>Arthropoda</taxon>
        <taxon>Hexapoda</taxon>
        <taxon>Insecta</taxon>
        <taxon>Pterygota</taxon>
        <taxon>Neoptera</taxon>
        <taxon>Endopterygota</taxon>
        <taxon>Hymenoptera</taxon>
        <taxon>Apocrita</taxon>
        <taxon>Aculeata</taxon>
        <taxon>Apoidea</taxon>
        <taxon>Anthophila</taxon>
        <taxon>Apidae</taxon>
        <taxon>Habropoda</taxon>
    </lineage>
</organism>
<evidence type="ECO:0000259" key="4">
    <source>
        <dbReference type="PROSITE" id="PS51800"/>
    </source>
</evidence>
<dbReference type="STRING" id="597456.A0A0L7QUK6"/>
<sequence length="165" mass="18705">YKVMCPFNATHRLFKTELEEHIITCPTRSVLESEIYTEPRNHGVTNFVSHSEISSTINCAENWDSEIDFNSTILTDDYFSCNNVETSKVSDNFSFKRNIDEITAIRGPRGFSEAMLRDLDEESYVEDVESIVSSMGIGRGKVTWNSNNLRLIGLGRGCPINTDLH</sequence>
<dbReference type="OrthoDB" id="10069248at2759"/>
<dbReference type="Proteomes" id="UP000053825">
    <property type="component" value="Unassembled WGS sequence"/>
</dbReference>
<dbReference type="Pfam" id="PF05253">
    <property type="entry name" value="zf-U11-48K"/>
    <property type="match status" value="1"/>
</dbReference>
<keyword evidence="6" id="KW-1185">Reference proteome</keyword>
<dbReference type="PROSITE" id="PS51800">
    <property type="entry name" value="ZF_CHHC_U11_48K"/>
    <property type="match status" value="1"/>
</dbReference>
<evidence type="ECO:0000313" key="6">
    <source>
        <dbReference type="Proteomes" id="UP000053825"/>
    </source>
</evidence>
<proteinExistence type="predicted"/>
<name>A0A0L7QUK6_9HYME</name>
<feature type="non-terminal residue" evidence="5">
    <location>
        <position position="1"/>
    </location>
</feature>
<feature type="domain" description="CHHC U11-48K-type" evidence="4">
    <location>
        <begin position="2"/>
        <end position="29"/>
    </location>
</feature>
<keyword evidence="2" id="KW-0863">Zinc-finger</keyword>
<evidence type="ECO:0000313" key="5">
    <source>
        <dbReference type="EMBL" id="KOC62249.1"/>
    </source>
</evidence>
<protein>
    <recommendedName>
        <fullName evidence="4">CHHC U11-48K-type domain-containing protein</fullName>
    </recommendedName>
</protein>
<dbReference type="GO" id="GO:0008270">
    <property type="term" value="F:zinc ion binding"/>
    <property type="evidence" value="ECO:0007669"/>
    <property type="project" value="UniProtKB-KW"/>
</dbReference>
<dbReference type="EMBL" id="KQ414735">
    <property type="protein sequence ID" value="KOC62249.1"/>
    <property type="molecule type" value="Genomic_DNA"/>
</dbReference>
<evidence type="ECO:0000256" key="1">
    <source>
        <dbReference type="ARBA" id="ARBA00022723"/>
    </source>
</evidence>
<reference evidence="5 6" key="1">
    <citation type="submission" date="2015-07" db="EMBL/GenBank/DDBJ databases">
        <title>The genome of Habropoda laboriosa.</title>
        <authorList>
            <person name="Pan H."/>
            <person name="Kapheim K."/>
        </authorList>
    </citation>
    <scope>NUCLEOTIDE SEQUENCE [LARGE SCALE GENOMIC DNA]</scope>
    <source>
        <strain evidence="5">0110345459</strain>
    </source>
</reference>
<evidence type="ECO:0000256" key="3">
    <source>
        <dbReference type="ARBA" id="ARBA00022833"/>
    </source>
</evidence>
<dbReference type="InterPro" id="IPR022776">
    <property type="entry name" value="TRM13/UPF0224_CHHC_Znf_dom"/>
</dbReference>
<keyword evidence="1" id="KW-0479">Metal-binding</keyword>